<organism evidence="1 2">
    <name type="scientific">Glossina pallidipes</name>
    <name type="common">Tsetse fly</name>
    <dbReference type="NCBI Taxonomy" id="7398"/>
    <lineage>
        <taxon>Eukaryota</taxon>
        <taxon>Metazoa</taxon>
        <taxon>Ecdysozoa</taxon>
        <taxon>Arthropoda</taxon>
        <taxon>Hexapoda</taxon>
        <taxon>Insecta</taxon>
        <taxon>Pterygota</taxon>
        <taxon>Neoptera</taxon>
        <taxon>Endopterygota</taxon>
        <taxon>Diptera</taxon>
        <taxon>Brachycera</taxon>
        <taxon>Muscomorpha</taxon>
        <taxon>Hippoboscoidea</taxon>
        <taxon>Glossinidae</taxon>
        <taxon>Glossina</taxon>
    </lineage>
</organism>
<reference evidence="1" key="2">
    <citation type="submission" date="2020-05" db="UniProtKB">
        <authorList>
            <consortium name="EnsemblMetazoa"/>
        </authorList>
    </citation>
    <scope>IDENTIFICATION</scope>
    <source>
        <strain evidence="1">IAEA</strain>
    </source>
</reference>
<proteinExistence type="predicted"/>
<evidence type="ECO:0000313" key="1">
    <source>
        <dbReference type="EnsemblMetazoa" id="GPAI008391-PA"/>
    </source>
</evidence>
<sequence length="124" mass="12981">MCGHHISGSIFADGNFHSPCSKRFSASVKLNTQASPSIAEFLPCNAIHSLDSMSKPSVFTSATILGCGHGMAGIGQCDAERGHRPAHLKAGVICTTIRSRIHCAAIISDGTNMTTLTTIINVIT</sequence>
<accession>A0A1A9ZA78</accession>
<dbReference type="VEuPathDB" id="VectorBase:GPAI008391"/>
<protein>
    <submittedName>
        <fullName evidence="1">Uncharacterized protein</fullName>
    </submittedName>
</protein>
<reference evidence="2" key="1">
    <citation type="submission" date="2014-03" db="EMBL/GenBank/DDBJ databases">
        <authorList>
            <person name="Aksoy S."/>
            <person name="Warren W."/>
            <person name="Wilson R.K."/>
        </authorList>
    </citation>
    <scope>NUCLEOTIDE SEQUENCE [LARGE SCALE GENOMIC DNA]</scope>
    <source>
        <strain evidence="2">IAEA</strain>
    </source>
</reference>
<dbReference type="EnsemblMetazoa" id="GPAI008391-RA">
    <property type="protein sequence ID" value="GPAI008391-PA"/>
    <property type="gene ID" value="GPAI008391"/>
</dbReference>
<keyword evidence="2" id="KW-1185">Reference proteome</keyword>
<dbReference type="Proteomes" id="UP000092445">
    <property type="component" value="Unassembled WGS sequence"/>
</dbReference>
<evidence type="ECO:0000313" key="2">
    <source>
        <dbReference type="Proteomes" id="UP000092445"/>
    </source>
</evidence>
<dbReference type="AlphaFoldDB" id="A0A1A9ZA78"/>
<name>A0A1A9ZA78_GLOPL</name>